<reference evidence="16" key="1">
    <citation type="journal article" date="2015" name="PLoS Genet.">
        <title>The dynamic genome and transcriptome of the human fungal pathogen Blastomyces and close relative Emmonsia.</title>
        <authorList>
            <person name="Munoz J.F."/>
            <person name="Gauthier G.M."/>
            <person name="Desjardins C.A."/>
            <person name="Gallo J.E."/>
            <person name="Holder J."/>
            <person name="Sullivan T.D."/>
            <person name="Marty A.J."/>
            <person name="Carmen J.C."/>
            <person name="Chen Z."/>
            <person name="Ding L."/>
            <person name="Gujja S."/>
            <person name="Magrini V."/>
            <person name="Misas E."/>
            <person name="Mitreva M."/>
            <person name="Priest M."/>
            <person name="Saif S."/>
            <person name="Whiston E.A."/>
            <person name="Young S."/>
            <person name="Zeng Q."/>
            <person name="Goldman W.E."/>
            <person name="Mardis E.R."/>
            <person name="Taylor J.W."/>
            <person name="McEwen J.G."/>
            <person name="Clay O.K."/>
            <person name="Klein B.S."/>
            <person name="Cuomo C.A."/>
        </authorList>
    </citation>
    <scope>NUCLEOTIDE SEQUENCE [LARGE SCALE GENOMIC DNA]</scope>
    <source>
        <strain evidence="16">UAMH 139</strain>
    </source>
</reference>
<feature type="compositionally biased region" description="Low complexity" evidence="11">
    <location>
        <begin position="530"/>
        <end position="543"/>
    </location>
</feature>
<keyword evidence="4 10" id="KW-0256">Endoplasmic reticulum</keyword>
<comment type="function">
    <text evidence="9 10">Involved in the initiation of assembly of the COPII coat required for the formation of transport vesicles from the endoplasmic reticulum (ER) and the selection of cargo molecules. Also involved in autophagy.</text>
</comment>
<feature type="compositionally biased region" description="Polar residues" evidence="11">
    <location>
        <begin position="276"/>
        <end position="287"/>
    </location>
</feature>
<feature type="compositionally biased region" description="Polar residues" evidence="11">
    <location>
        <begin position="170"/>
        <end position="183"/>
    </location>
</feature>
<feature type="compositionally biased region" description="Polar residues" evidence="11">
    <location>
        <begin position="1713"/>
        <end position="1731"/>
    </location>
</feature>
<keyword evidence="8 10" id="KW-0472">Membrane</keyword>
<feature type="region of interest" description="Disordered" evidence="11">
    <location>
        <begin position="1"/>
        <end position="209"/>
    </location>
</feature>
<feature type="region of interest" description="Disordered" evidence="11">
    <location>
        <begin position="1687"/>
        <end position="1828"/>
    </location>
</feature>
<feature type="compositionally biased region" description="Polar residues" evidence="11">
    <location>
        <begin position="420"/>
        <end position="444"/>
    </location>
</feature>
<feature type="domain" description="Sec16 N-terminal" evidence="14">
    <location>
        <begin position="233"/>
        <end position="434"/>
    </location>
</feature>
<keyword evidence="7 10" id="KW-0072">Autophagy</keyword>
<evidence type="ECO:0000256" key="10">
    <source>
        <dbReference type="RuleBase" id="RU364101"/>
    </source>
</evidence>
<evidence type="ECO:0000256" key="2">
    <source>
        <dbReference type="ARBA" id="ARBA00005927"/>
    </source>
</evidence>
<dbReference type="EMBL" id="LDEV01001969">
    <property type="protein sequence ID" value="KLJ10603.1"/>
    <property type="molecule type" value="Genomic_DNA"/>
</dbReference>
<feature type="compositionally biased region" description="Acidic residues" evidence="11">
    <location>
        <begin position="379"/>
        <end position="390"/>
    </location>
</feature>
<feature type="domain" description="Sec16 central conserved" evidence="13">
    <location>
        <begin position="902"/>
        <end position="1015"/>
    </location>
</feature>
<feature type="compositionally biased region" description="Polar residues" evidence="11">
    <location>
        <begin position="703"/>
        <end position="720"/>
    </location>
</feature>
<feature type="region of interest" description="Disordered" evidence="11">
    <location>
        <begin position="1431"/>
        <end position="1475"/>
    </location>
</feature>
<feature type="region of interest" description="Disordered" evidence="11">
    <location>
        <begin position="1551"/>
        <end position="1672"/>
    </location>
</feature>
<dbReference type="Gene3D" id="1.25.40.1030">
    <property type="match status" value="1"/>
</dbReference>
<evidence type="ECO:0000256" key="4">
    <source>
        <dbReference type="ARBA" id="ARBA00022824"/>
    </source>
</evidence>
<organism evidence="15 16">
    <name type="scientific">Blastomyces silverae</name>
    <dbReference type="NCBI Taxonomy" id="2060906"/>
    <lineage>
        <taxon>Eukaryota</taxon>
        <taxon>Fungi</taxon>
        <taxon>Dikarya</taxon>
        <taxon>Ascomycota</taxon>
        <taxon>Pezizomycotina</taxon>
        <taxon>Eurotiomycetes</taxon>
        <taxon>Eurotiomycetidae</taxon>
        <taxon>Onygenales</taxon>
        <taxon>Ajellomycetaceae</taxon>
        <taxon>Blastomyces</taxon>
    </lineage>
</organism>
<feature type="compositionally biased region" description="Pro residues" evidence="11">
    <location>
        <begin position="1737"/>
        <end position="1746"/>
    </location>
</feature>
<feature type="compositionally biased region" description="Polar residues" evidence="11">
    <location>
        <begin position="395"/>
        <end position="407"/>
    </location>
</feature>
<dbReference type="CDD" id="cd09233">
    <property type="entry name" value="ACE1-Sec16-like"/>
    <property type="match status" value="1"/>
</dbReference>
<keyword evidence="3 10" id="KW-0813">Transport</keyword>
<evidence type="ECO:0000313" key="15">
    <source>
        <dbReference type="EMBL" id="KLJ10603.1"/>
    </source>
</evidence>
<feature type="compositionally biased region" description="Pro residues" evidence="11">
    <location>
        <begin position="1701"/>
        <end position="1711"/>
    </location>
</feature>
<feature type="compositionally biased region" description="Polar residues" evidence="11">
    <location>
        <begin position="735"/>
        <end position="763"/>
    </location>
</feature>
<evidence type="ECO:0000259" key="13">
    <source>
        <dbReference type="Pfam" id="PF12932"/>
    </source>
</evidence>
<dbReference type="OrthoDB" id="8918678at2759"/>
<feature type="compositionally biased region" description="Polar residues" evidence="11">
    <location>
        <begin position="468"/>
        <end position="486"/>
    </location>
</feature>
<dbReference type="GO" id="GO:0070971">
    <property type="term" value="C:endoplasmic reticulum exit site"/>
    <property type="evidence" value="ECO:0007669"/>
    <property type="project" value="TreeGrafter"/>
</dbReference>
<feature type="compositionally biased region" description="Basic and acidic residues" evidence="11">
    <location>
        <begin position="349"/>
        <end position="364"/>
    </location>
</feature>
<evidence type="ECO:0000256" key="6">
    <source>
        <dbReference type="ARBA" id="ARBA00022927"/>
    </source>
</evidence>
<evidence type="ECO:0000256" key="3">
    <source>
        <dbReference type="ARBA" id="ARBA00022448"/>
    </source>
</evidence>
<comment type="subcellular location">
    <subcellularLocation>
        <location evidence="1">Endoplasmic reticulum membrane</location>
        <topology evidence="1">Peripheral membrane protein</topology>
        <orientation evidence="1">Cytoplasmic side</orientation>
    </subcellularLocation>
</comment>
<evidence type="ECO:0000256" key="1">
    <source>
        <dbReference type="ARBA" id="ARBA00004397"/>
    </source>
</evidence>
<feature type="domain" description="Sec16 Sec23-binding" evidence="12">
    <location>
        <begin position="1075"/>
        <end position="1380"/>
    </location>
</feature>
<dbReference type="PANTHER" id="PTHR13402">
    <property type="entry name" value="RGPR-RELATED"/>
    <property type="match status" value="1"/>
</dbReference>
<keyword evidence="16" id="KW-1185">Reference proteome</keyword>
<dbReference type="STRING" id="2060906.A0A0H1BHK6"/>
<feature type="compositionally biased region" description="Polar residues" evidence="11">
    <location>
        <begin position="1551"/>
        <end position="1565"/>
    </location>
</feature>
<dbReference type="FunFam" id="1.25.40.1030:FF:000008">
    <property type="entry name" value="Protein transport protein sec16"/>
    <property type="match status" value="1"/>
</dbReference>
<comment type="caution">
    <text evidence="15">The sequence shown here is derived from an EMBL/GenBank/DDBJ whole genome shotgun (WGS) entry which is preliminary data.</text>
</comment>
<feature type="compositionally biased region" description="Polar residues" evidence="11">
    <location>
        <begin position="18"/>
        <end position="32"/>
    </location>
</feature>
<evidence type="ECO:0000259" key="14">
    <source>
        <dbReference type="Pfam" id="PF12935"/>
    </source>
</evidence>
<dbReference type="GO" id="GO:0006914">
    <property type="term" value="P:autophagy"/>
    <property type="evidence" value="ECO:0007669"/>
    <property type="project" value="UniProtKB-KW"/>
</dbReference>
<dbReference type="InterPro" id="IPR024340">
    <property type="entry name" value="Sec16_CCD"/>
</dbReference>
<feature type="compositionally biased region" description="Polar residues" evidence="11">
    <location>
        <begin position="61"/>
        <end position="76"/>
    </location>
</feature>
<evidence type="ECO:0000256" key="11">
    <source>
        <dbReference type="SAM" id="MobiDB-lite"/>
    </source>
</evidence>
<evidence type="ECO:0000259" key="12">
    <source>
        <dbReference type="Pfam" id="PF12931"/>
    </source>
</evidence>
<dbReference type="Pfam" id="PF12932">
    <property type="entry name" value="Sec16"/>
    <property type="match status" value="1"/>
</dbReference>
<dbReference type="GO" id="GO:0016192">
    <property type="term" value="P:vesicle-mediated transport"/>
    <property type="evidence" value="ECO:0007669"/>
    <property type="project" value="UniProtKB-KW"/>
</dbReference>
<feature type="compositionally biased region" description="Polar residues" evidence="11">
    <location>
        <begin position="86"/>
        <end position="103"/>
    </location>
</feature>
<accession>A0A0H1BHK6</accession>
<feature type="compositionally biased region" description="Basic and acidic residues" evidence="11">
    <location>
        <begin position="1593"/>
        <end position="1658"/>
    </location>
</feature>
<keyword evidence="6 10" id="KW-0653">Protein transport</keyword>
<dbReference type="PANTHER" id="PTHR13402:SF6">
    <property type="entry name" value="SECRETORY 16, ISOFORM I"/>
    <property type="match status" value="1"/>
</dbReference>
<evidence type="ECO:0000256" key="9">
    <source>
        <dbReference type="ARBA" id="ARBA00024687"/>
    </source>
</evidence>
<evidence type="ECO:0000256" key="8">
    <source>
        <dbReference type="ARBA" id="ARBA00023136"/>
    </source>
</evidence>
<feature type="region of interest" description="Disordered" evidence="11">
    <location>
        <begin position="305"/>
        <end position="840"/>
    </location>
</feature>
<dbReference type="GO" id="GO:0070973">
    <property type="term" value="P:protein localization to endoplasmic reticulum exit site"/>
    <property type="evidence" value="ECO:0007669"/>
    <property type="project" value="TreeGrafter"/>
</dbReference>
<feature type="compositionally biased region" description="Polar residues" evidence="11">
    <location>
        <begin position="508"/>
        <end position="522"/>
    </location>
</feature>
<feature type="region of interest" description="Disordered" evidence="11">
    <location>
        <begin position="269"/>
        <end position="288"/>
    </location>
</feature>
<comment type="similarity">
    <text evidence="2 10">Belongs to the SEC16 family.</text>
</comment>
<dbReference type="GO" id="GO:0015031">
    <property type="term" value="P:protein transport"/>
    <property type="evidence" value="ECO:0007669"/>
    <property type="project" value="UniProtKB-KW"/>
</dbReference>
<evidence type="ECO:0000256" key="7">
    <source>
        <dbReference type="ARBA" id="ARBA00023006"/>
    </source>
</evidence>
<dbReference type="Pfam" id="PF12935">
    <property type="entry name" value="Sec16_N"/>
    <property type="match status" value="1"/>
</dbReference>
<keyword evidence="5 10" id="KW-0931">ER-Golgi transport</keyword>
<feature type="compositionally biased region" description="Polar residues" evidence="11">
    <location>
        <begin position="149"/>
        <end position="160"/>
    </location>
</feature>
<feature type="compositionally biased region" description="Polar residues" evidence="11">
    <location>
        <begin position="772"/>
        <end position="807"/>
    </location>
</feature>
<evidence type="ECO:0000256" key="5">
    <source>
        <dbReference type="ARBA" id="ARBA00022892"/>
    </source>
</evidence>
<feature type="compositionally biased region" description="Polar residues" evidence="11">
    <location>
        <begin position="1458"/>
        <end position="1475"/>
    </location>
</feature>
<dbReference type="InterPro" id="IPR024298">
    <property type="entry name" value="Sec16_Sec23-bd"/>
</dbReference>
<dbReference type="GO" id="GO:0005789">
    <property type="term" value="C:endoplasmic reticulum membrane"/>
    <property type="evidence" value="ECO:0007669"/>
    <property type="project" value="UniProtKB-SubCell"/>
</dbReference>
<dbReference type="InterPro" id="IPR024468">
    <property type="entry name" value="Sec16_N"/>
</dbReference>
<dbReference type="GO" id="GO:0007030">
    <property type="term" value="P:Golgi organization"/>
    <property type="evidence" value="ECO:0007669"/>
    <property type="project" value="TreeGrafter"/>
</dbReference>
<sequence length="1828" mass="197204">MIQLGSWNPALRPDNSPKENSFLSLADSSSVPLSAKFSMPSRNVHSPTPPLPSSTSEDSPAESTHATLSPDPSNSALAGAPDIDSQIPQPSSPDEPTETSKNIPSDDVSANVHQPVQPSQAESPPAEQEATKEPVPSEGFPWGKDANADSAQGISRSTTDPFDGFDMTDRTNSFPNLDHSNNLDSHESGYPETAPEALRDGAINQETTNALSAVEKSVYLNSDEQNDFLPWSATSIDEDPSGQFFNQLNTQTKPIYTPLEAESRFEEGMPLMDNAGPSSPTDNNQADSIDAIFKEDEPVDDADFFASGSDMPPFNRKSTSQVLDSLHFEQPQTMAASSNDATPIPNRTEVNDNRIDEEPLADKEVPEEDLAERWKAVLDDDDLLIDDDSDALQATEGNPPNGTSEDASPNYLPEHAQDSPVLTQQPPRVNPYTPHQPSSSTMISGFTGPDYGLPNANATAGAFPPEVQQHSAGPNPNMPESFSNQAKAGYQSPYDLPMEIIRPKHRTSQPTVSQPLPASNTPIQPPPRKSSMTATRPSSSSSAYAPLKPTPPPLSRSETEKAPSSNFFEELPIVPRVRPSTASKYAPPQTATQPVAPPPSNPVAPNVIPTAGLTRDSSEQFQLQKPERLDPYSSLPVAPGPTASGPSSRYSPRPPTLHSGFKPASSPRYSPAPPPSSSGPPLSKYASQPPTWHPPSTVLPFQPRTSSPLAQQENVSQQYPPTAHPPAEFAPTSFPAPSSFQPPDQTLSPPGLVRSQTTPSNQHLPYVGNGTRPGSQFTGHVGPQSSPPVHNTYEPVSSHTQITTMPSYHQPPPTSVPHQQSPEQQPRPPRRSQTQSPSRLQYEPMLSSVPEPFQRPASVHSPVTSLQPQAHQAIKETPSTELDFICPTDGQELDPLQRWKGAPIFKFGFGGIVASSFPKRTPRYATGQLVPKIKPSPGEIKVRPMGDVFSQKEPSIKFPGPLRAKSKKKDVISWLSSMISGFENDSTSLNKPSPQQHDETILLWKIIRVMVEHDGLLAGNPDVENSVRSILSPLPERASASSEAPVFHPQLSSVYENISGEAQSEPMNVDGMETIRRSLLAGERENAVWEAVDRRLWGHAMLISSTIDKSVWKQVMQEFIRREVKAVGNNTEPMATLYEIFAGNLEESVDELVPPSARAGLQMVSKIGVPGHAKNALAGLNKWQETLCLILSNRSPDDHVALLALSRLLSAYGKIEASHICALFAKSASVPLVFSGPDDPQSQIVLLGTDHRRYPFTFANDLNSVLLTEVYEFALSILSGSTASIAPHFQAFKLQYALSLAENGNKAEAQQYCDSIGAILKSTTKPSPYYNQRFLFELDELTNRLRQSPTGGSSSWMSKPSMEKVSGSILAKFNSFIAGDDSDGGSTGSGKAGDVDIGPFAKMVGTPPVSRSPSVHDAYAAFGIGQPNTTMHTTSRYAPGNQYAPYSSPDQYRGRGSLDSQRSPPSTSHSYTQGAASRELNRGMENNYHPIAQQNVYSPPSVQARGSTPLQQPAYAHLAPVQEIQSSQGLEHADREQPIHFGGYQPTLHQQSTMEQEIGSSATENKSYEPPAGTSGYEPPSYEPGPVDTDESDKEKPKKSFMDDDDDFTARNEATRKAEKEREDREADAAFRKAAEEDAKKPTAEKKGWFSWWSKKDPNASSPGPIRAKLGEENSFYYDKELKRWVNKKDPNSATTTAHSTPPPPKGPAPPNRSASATNGSPPSGNNIPTSGSAPTLAPPPNPSSGPPSQAGDSPRNLSPGIPSLVTPSSASPFQMPRSVSAGLPSRPGTALSNASSIDDLLGAPQARKGNTVRGKKKGRGYVDVMAK</sequence>
<dbReference type="GO" id="GO:0012507">
    <property type="term" value="C:ER to Golgi transport vesicle membrane"/>
    <property type="evidence" value="ECO:0007669"/>
    <property type="project" value="TreeGrafter"/>
</dbReference>
<protein>
    <recommendedName>
        <fullName evidence="10">Protein transport protein sec16</fullName>
    </recommendedName>
</protein>
<dbReference type="Proteomes" id="UP000053573">
    <property type="component" value="Unassembled WGS sequence"/>
</dbReference>
<dbReference type="Pfam" id="PF12931">
    <property type="entry name" value="TPR_Sec16"/>
    <property type="match status" value="1"/>
</dbReference>
<proteinExistence type="inferred from homology"/>
<feature type="compositionally biased region" description="Polar residues" evidence="11">
    <location>
        <begin position="111"/>
        <end position="122"/>
    </location>
</feature>
<feature type="compositionally biased region" description="Polar residues" evidence="11">
    <location>
        <begin position="330"/>
        <end position="341"/>
    </location>
</feature>
<evidence type="ECO:0000313" key="16">
    <source>
        <dbReference type="Proteomes" id="UP000053573"/>
    </source>
</evidence>
<name>A0A0H1BHK6_9EURO</name>
<gene>
    <name evidence="15" type="ORF">EMPG_14015</name>
</gene>